<evidence type="ECO:0000313" key="2">
    <source>
        <dbReference type="Proteomes" id="UP000252038"/>
    </source>
</evidence>
<dbReference type="AlphaFoldDB" id="A0A344UPE5"/>
<organism evidence="1 2">
    <name type="scientific">Chromobacterium phragmitis</name>
    <dbReference type="NCBI Taxonomy" id="2202141"/>
    <lineage>
        <taxon>Bacteria</taxon>
        <taxon>Pseudomonadati</taxon>
        <taxon>Pseudomonadota</taxon>
        <taxon>Betaproteobacteria</taxon>
        <taxon>Neisseriales</taxon>
        <taxon>Chromobacteriaceae</taxon>
        <taxon>Chromobacterium</taxon>
    </lineage>
</organism>
<sequence>MRRNIHDHCLSVAVIAQQLHRAAARQPLLFWQRQRGHGIEQQFLAGETDHGIGAELPGGDLRQEGCEPDAQVGQILASALQLGPNRGQAHQVASGQLDAAGQFLAQHLGAEIVQLCGGGDSLCRQNQFTHHHCPYSVFRVSGQSAATSPGRAGVIALVVFGGGCCSGQDRLTASDN</sequence>
<accession>A0A344UPE5</accession>
<keyword evidence="1" id="KW-0614">Plasmid</keyword>
<geneLocation type="plasmid" evidence="1 2">
    <name>unnamed</name>
</geneLocation>
<evidence type="ECO:0000313" key="1">
    <source>
        <dbReference type="EMBL" id="AXE37143.1"/>
    </source>
</evidence>
<reference evidence="1 2" key="1">
    <citation type="submission" date="2018-05" db="EMBL/GenBank/DDBJ databases">
        <title>Genome sequencing, assembly and analysis of the novel insecticidal bacterium, Chromobacterium phragmitis.</title>
        <authorList>
            <person name="Sparks M.E."/>
            <person name="Blackburn M.B."/>
            <person name="Gundersen-Rindal D.E."/>
        </authorList>
    </citation>
    <scope>NUCLEOTIDE SEQUENCE [LARGE SCALE GENOMIC DNA]</scope>
    <source>
        <strain evidence="1">IIBBL 274-1</strain>
        <plasmid evidence="1 2">unnamed</plasmid>
    </source>
</reference>
<protein>
    <submittedName>
        <fullName evidence="1">Uncharacterized protein</fullName>
    </submittedName>
</protein>
<proteinExistence type="predicted"/>
<name>A0A344UPE5_9NEIS</name>
<gene>
    <name evidence="1" type="ORF">DK843_22595</name>
</gene>
<dbReference type="Proteomes" id="UP000252038">
    <property type="component" value="Plasmid unnamed"/>
</dbReference>
<dbReference type="EMBL" id="CP029555">
    <property type="protein sequence ID" value="AXE37143.1"/>
    <property type="molecule type" value="Genomic_DNA"/>
</dbReference>
<dbReference type="KEGG" id="chrb:DK843_22595"/>